<reference evidence="2 3" key="1">
    <citation type="submission" date="2017-12" db="EMBL/GenBank/DDBJ databases">
        <title>The genome sequence of Caulobacter sp. 410.</title>
        <authorList>
            <person name="Gao J."/>
            <person name="Mao X."/>
            <person name="Sun J."/>
        </authorList>
    </citation>
    <scope>NUCLEOTIDE SEQUENCE [LARGE SCALE GENOMIC DNA]</scope>
    <source>
        <strain evidence="2 3">410</strain>
    </source>
</reference>
<feature type="signal peptide" evidence="1">
    <location>
        <begin position="1"/>
        <end position="18"/>
    </location>
</feature>
<keyword evidence="3" id="KW-1185">Reference proteome</keyword>
<organism evidence="2 3">
    <name type="scientific">Caulobacter zeae</name>
    <dbReference type="NCBI Taxonomy" id="2055137"/>
    <lineage>
        <taxon>Bacteria</taxon>
        <taxon>Pseudomonadati</taxon>
        <taxon>Pseudomonadota</taxon>
        <taxon>Alphaproteobacteria</taxon>
        <taxon>Caulobacterales</taxon>
        <taxon>Caulobacteraceae</taxon>
        <taxon>Caulobacter</taxon>
    </lineage>
</organism>
<comment type="caution">
    <text evidence="2">The sequence shown here is derived from an EMBL/GenBank/DDBJ whole genome shotgun (WGS) entry which is preliminary data.</text>
</comment>
<accession>A0A2N5CXX3</accession>
<name>A0A2N5CXX3_9CAUL</name>
<evidence type="ECO:0000313" key="3">
    <source>
        <dbReference type="Proteomes" id="UP000234479"/>
    </source>
</evidence>
<dbReference type="EMBL" id="PJRS01000049">
    <property type="protein sequence ID" value="PLR18661.1"/>
    <property type="molecule type" value="Genomic_DNA"/>
</dbReference>
<proteinExistence type="predicted"/>
<protein>
    <submittedName>
        <fullName evidence="2">Uncharacterized protein</fullName>
    </submittedName>
</protein>
<dbReference type="AlphaFoldDB" id="A0A2N5CXX3"/>
<keyword evidence="1" id="KW-0732">Signal</keyword>
<evidence type="ECO:0000256" key="1">
    <source>
        <dbReference type="SAM" id="SignalP"/>
    </source>
</evidence>
<feature type="chain" id="PRO_5014685075" evidence="1">
    <location>
        <begin position="19"/>
        <end position="166"/>
    </location>
</feature>
<evidence type="ECO:0000313" key="2">
    <source>
        <dbReference type="EMBL" id="PLR18661.1"/>
    </source>
</evidence>
<gene>
    <name evidence="2" type="ORF">SGCZBJ_23700</name>
</gene>
<dbReference type="RefSeq" id="WP_101720380.1">
    <property type="nucleotide sequence ID" value="NZ_PJRS01000049.1"/>
</dbReference>
<dbReference type="OrthoDB" id="7190765at2"/>
<sequence>MSASAALLLALAVASAQASEPLDAWTNVRIEQEIDGSCAEIRAGRSLDRPAMIMDGVCHGWRSETCGDRIWFQARGVVQDQAQVLFARTDGVLDVARLIDDEVARRWPDREVLHLEFTSLSCGADGLVARYVGSHVKSEGGPAAGIAGEVRIGGPSDHALTLKTGR</sequence>
<dbReference type="Proteomes" id="UP000234479">
    <property type="component" value="Unassembled WGS sequence"/>
</dbReference>